<name>A0A317T9Z4_9CHLB</name>
<proteinExistence type="predicted"/>
<dbReference type="SUPFAM" id="SSF55729">
    <property type="entry name" value="Acyl-CoA N-acyltransferases (Nat)"/>
    <property type="match status" value="1"/>
</dbReference>
<evidence type="ECO:0008006" key="3">
    <source>
        <dbReference type="Google" id="ProtNLM"/>
    </source>
</evidence>
<dbReference type="AlphaFoldDB" id="A0A317T9Z4"/>
<keyword evidence="2" id="KW-1185">Reference proteome</keyword>
<evidence type="ECO:0000313" key="1">
    <source>
        <dbReference type="EMBL" id="PWW82351.1"/>
    </source>
</evidence>
<dbReference type="Proteomes" id="UP000246278">
    <property type="component" value="Unassembled WGS sequence"/>
</dbReference>
<reference evidence="2" key="1">
    <citation type="submission" date="2017-10" db="EMBL/GenBank/DDBJ databases">
        <authorList>
            <person name="Gaisin V.A."/>
            <person name="Rysina M.S."/>
            <person name="Grouzdev D.S."/>
        </authorList>
    </citation>
    <scope>NUCLEOTIDE SEQUENCE [LARGE SCALE GENOMIC DNA]</scope>
    <source>
        <strain evidence="2">V1</strain>
    </source>
</reference>
<protein>
    <recommendedName>
        <fullName evidence="3">BioF2-like acetyltransferase domain-containing protein</fullName>
    </recommendedName>
</protein>
<evidence type="ECO:0000313" key="2">
    <source>
        <dbReference type="Proteomes" id="UP000246278"/>
    </source>
</evidence>
<dbReference type="OrthoDB" id="597636at2"/>
<organism evidence="1 2">
    <name type="scientific">Prosthecochloris marina</name>
    <dbReference type="NCBI Taxonomy" id="2017681"/>
    <lineage>
        <taxon>Bacteria</taxon>
        <taxon>Pseudomonadati</taxon>
        <taxon>Chlorobiota</taxon>
        <taxon>Chlorobiia</taxon>
        <taxon>Chlorobiales</taxon>
        <taxon>Chlorobiaceae</taxon>
        <taxon>Prosthecochloris</taxon>
    </lineage>
</organism>
<dbReference type="EMBL" id="PDNZ01000003">
    <property type="protein sequence ID" value="PWW82351.1"/>
    <property type="molecule type" value="Genomic_DNA"/>
</dbReference>
<accession>A0A317T9Z4</accession>
<gene>
    <name evidence="1" type="ORF">CR164_04930</name>
</gene>
<sequence length="323" mass="37647">MTVRWKLIQGYEKRSKFPVKILFSGSDSDFVYVTKMIFDDGFKILLQGKFTLWFFMLVARSNIFGCDLMLFQYKRDKSVSIKKNEFQLPLWIGQTVSLPLSLGNESVKSDVRTIIKNNLSYRVTSSKKHIEKFLDDFWVPTVKKRYPEKNIDEEIWQWKDYECELLLVNDGADDISGALLRYDQGGPYLWRNGLKNGDLSLWKTGGIAATYYFSAEYLFSKGYQSLYLGLARAFLRDGLFQYKKKWGGVLSCSNNYAFILKIFRDSNGIRHFLMNNPFFSYSKGKICSSVFYNESRDCDEKTYHFNGVDGVKCINIDEFLLNL</sequence>
<dbReference type="RefSeq" id="WP_110022824.1">
    <property type="nucleotide sequence ID" value="NZ_PDNZ01000003.1"/>
</dbReference>
<comment type="caution">
    <text evidence="1">The sequence shown here is derived from an EMBL/GenBank/DDBJ whole genome shotgun (WGS) entry which is preliminary data.</text>
</comment>
<dbReference type="InterPro" id="IPR016181">
    <property type="entry name" value="Acyl_CoA_acyltransferase"/>
</dbReference>